<protein>
    <submittedName>
        <fullName evidence="2">Uncharacterized protein</fullName>
    </submittedName>
</protein>
<feature type="compositionally biased region" description="Pro residues" evidence="1">
    <location>
        <begin position="32"/>
        <end position="41"/>
    </location>
</feature>
<evidence type="ECO:0000313" key="2">
    <source>
        <dbReference type="EMBL" id="VCX35701.1"/>
    </source>
</evidence>
<dbReference type="EMBL" id="CYRY02042617">
    <property type="protein sequence ID" value="VCX35701.1"/>
    <property type="molecule type" value="Genomic_DNA"/>
</dbReference>
<sequence>MAPSWRGSWTPSPSASGCGGPRRTSAQGLAPGPGPGGPDPAPEVSSRHAPAGRRGRCHLGHLALAGRCRVMTARLYILVGQGLS</sequence>
<name>A0A9X9M4E9_GULGU</name>
<keyword evidence="3" id="KW-1185">Reference proteome</keyword>
<reference evidence="2 3" key="1">
    <citation type="submission" date="2018-10" db="EMBL/GenBank/DDBJ databases">
        <authorList>
            <person name="Ekblom R."/>
            <person name="Jareborg N."/>
        </authorList>
    </citation>
    <scope>NUCLEOTIDE SEQUENCE [LARGE SCALE GENOMIC DNA]</scope>
    <source>
        <tissue evidence="2">Muscle</tissue>
    </source>
</reference>
<evidence type="ECO:0000256" key="1">
    <source>
        <dbReference type="SAM" id="MobiDB-lite"/>
    </source>
</evidence>
<gene>
    <name evidence="2" type="ORF">BN2614_LOCUS1</name>
</gene>
<dbReference type="AlphaFoldDB" id="A0A9X9M4E9"/>
<dbReference type="PROSITE" id="PS51257">
    <property type="entry name" value="PROKAR_LIPOPROTEIN"/>
    <property type="match status" value="1"/>
</dbReference>
<organism evidence="2 3">
    <name type="scientific">Gulo gulo</name>
    <name type="common">Wolverine</name>
    <name type="synonym">Gluton</name>
    <dbReference type="NCBI Taxonomy" id="48420"/>
    <lineage>
        <taxon>Eukaryota</taxon>
        <taxon>Metazoa</taxon>
        <taxon>Chordata</taxon>
        <taxon>Craniata</taxon>
        <taxon>Vertebrata</taxon>
        <taxon>Euteleostomi</taxon>
        <taxon>Mammalia</taxon>
        <taxon>Eutheria</taxon>
        <taxon>Laurasiatheria</taxon>
        <taxon>Carnivora</taxon>
        <taxon>Caniformia</taxon>
        <taxon>Musteloidea</taxon>
        <taxon>Mustelidae</taxon>
        <taxon>Guloninae</taxon>
        <taxon>Gulo</taxon>
    </lineage>
</organism>
<proteinExistence type="predicted"/>
<evidence type="ECO:0000313" key="3">
    <source>
        <dbReference type="Proteomes" id="UP000269945"/>
    </source>
</evidence>
<comment type="caution">
    <text evidence="2">The sequence shown here is derived from an EMBL/GenBank/DDBJ whole genome shotgun (WGS) entry which is preliminary data.</text>
</comment>
<accession>A0A9X9M4E9</accession>
<feature type="region of interest" description="Disordered" evidence="1">
    <location>
        <begin position="1"/>
        <end position="54"/>
    </location>
</feature>
<dbReference type="Proteomes" id="UP000269945">
    <property type="component" value="Unassembled WGS sequence"/>
</dbReference>